<dbReference type="PANTHER" id="PTHR30570:SF1">
    <property type="entry name" value="PHOSPHATE-BINDING PROTEIN PSTS"/>
    <property type="match status" value="1"/>
</dbReference>
<protein>
    <recommendedName>
        <fullName evidence="2">PBP domain-containing protein</fullName>
    </recommendedName>
</protein>
<dbReference type="InterPro" id="IPR050811">
    <property type="entry name" value="Phosphate_ABC_transporter"/>
</dbReference>
<gene>
    <name evidence="3" type="ORF">MNBD_PLANCTO02-11</name>
</gene>
<dbReference type="EMBL" id="UOGL01000616">
    <property type="protein sequence ID" value="VAX42064.1"/>
    <property type="molecule type" value="Genomic_DNA"/>
</dbReference>
<name>A0A3B1DZN7_9ZZZZ</name>
<feature type="domain" description="PBP" evidence="2">
    <location>
        <begin position="125"/>
        <end position="311"/>
    </location>
</feature>
<dbReference type="Pfam" id="PF12849">
    <property type="entry name" value="PBP_like_2"/>
    <property type="match status" value="1"/>
</dbReference>
<proteinExistence type="predicted"/>
<dbReference type="InterPro" id="IPR024370">
    <property type="entry name" value="PBP_domain"/>
</dbReference>
<dbReference type="Gene3D" id="3.40.190.10">
    <property type="entry name" value="Periplasmic binding protein-like II"/>
    <property type="match status" value="3"/>
</dbReference>
<sequence>MFNKINTMCKYTKPTVIVVLLLFVFPVGLFNVSHNNLQAARKRKVEISHFRLGRQSWNYGLITNLERKFRTRSGFHGKDIAASLRNPMKEFVNGKFDILLRGGTVYGPLSPYDKKILTKKFGSPKNIRSSIIGRTVIYVVVHKRNPINSLTLKQLRIIYRGTKVGRGAISDWKQLGDGKKSGPIVWFMPPRGWYDSWVMRLKGMAGRLFGPRAKDFSKKPYAQQVGISAIVGNVIKDPNAIGFFAAPSGYEVDKRVKLLAIAVDKKSKPILPTPENVYEEKYPVVGRMTLYLHPNAPPEAVKFFEFAQSQEAVNIIRKYRFFPEYDRQKYFSEQRVLAAKKGKGVRVTAYGHKGGRLVLRGLVADFVKGYEPMQLKYVVKPQHVAVGEFLKHPVGVSLLMLDRPLTDKTLDRYMPTWLRQRPDKFDLGQVGVGVIVHPLNKIDWLKHEELQNIFTGKINHWSRIERSGVVAKDHLEPSIKKYALKINSKKITSRPVIDLFKEVVLNDGKKKIRKAKSYKTSKKIIDAIALNPAAIGFINLADLDPKTYSSSVKLI</sequence>
<dbReference type="SUPFAM" id="SSF53850">
    <property type="entry name" value="Periplasmic binding protein-like II"/>
    <property type="match status" value="2"/>
</dbReference>
<organism evidence="3">
    <name type="scientific">hydrothermal vent metagenome</name>
    <dbReference type="NCBI Taxonomy" id="652676"/>
    <lineage>
        <taxon>unclassified sequences</taxon>
        <taxon>metagenomes</taxon>
        <taxon>ecological metagenomes</taxon>
    </lineage>
</organism>
<evidence type="ECO:0000313" key="3">
    <source>
        <dbReference type="EMBL" id="VAX42064.1"/>
    </source>
</evidence>
<dbReference type="PANTHER" id="PTHR30570">
    <property type="entry name" value="PERIPLASMIC PHOSPHATE BINDING COMPONENT OF PHOSPHATE ABC TRANSPORTER"/>
    <property type="match status" value="1"/>
</dbReference>
<accession>A0A3B1DZN7</accession>
<evidence type="ECO:0000256" key="1">
    <source>
        <dbReference type="ARBA" id="ARBA00022729"/>
    </source>
</evidence>
<evidence type="ECO:0000259" key="2">
    <source>
        <dbReference type="Pfam" id="PF12849"/>
    </source>
</evidence>
<reference evidence="3" key="1">
    <citation type="submission" date="2018-06" db="EMBL/GenBank/DDBJ databases">
        <authorList>
            <person name="Zhirakovskaya E."/>
        </authorList>
    </citation>
    <scope>NUCLEOTIDE SEQUENCE</scope>
</reference>
<keyword evidence="1" id="KW-0732">Signal</keyword>
<dbReference type="AlphaFoldDB" id="A0A3B1DZN7"/>
<feature type="non-terminal residue" evidence="3">
    <location>
        <position position="555"/>
    </location>
</feature>